<gene>
    <name evidence="2" type="ORF">G2W53_030765</name>
</gene>
<evidence type="ECO:0000256" key="1">
    <source>
        <dbReference type="SAM" id="MobiDB-lite"/>
    </source>
</evidence>
<comment type="caution">
    <text evidence="2">The sequence shown here is derived from an EMBL/GenBank/DDBJ whole genome shotgun (WGS) entry which is preliminary data.</text>
</comment>
<sequence length="420" mass="47188">MTVHLHTDIAAQPPSESTHVGGLKLWNPRLYERIRNLSIALHRRRSEDGDGGRGGRPPATLTTDYCLARVAASQESAVNKERLIKKVFGPAFYYFNSILNHHHSQTLWADVVQQTRTFKEEDSLMLVNSDAYVGLALLGKAGFGFLSDYKYNISITVTPGGVIEMGSLIYFFAKLCIIIYEMHIMGCKYVIVYDLLHPALDVLHFVLRTFLSAFIAPYEVNLQVQPEDNNPILILDILCKIYIREVYGDAVQDQTLHGETRPESVKNAPLESFSGGGLALLRRSLPHFVQNEEHTRTRHVPILTQHVLRGSQLLFSQPKPRFYFVQYGGPTWMGYPKHRVPVVDPNGLEVLFKAFPNVVRYQLRHVFLQMKCDHGDLRAHHQDSCSGVVLGEILGEAEDGASGEATLVVEHEAFGGRVEA</sequence>
<reference evidence="2" key="1">
    <citation type="submission" date="2020-09" db="EMBL/GenBank/DDBJ databases">
        <title>Genome-Enabled Discovery of Anthraquinone Biosynthesis in Senna tora.</title>
        <authorList>
            <person name="Kang S.-H."/>
            <person name="Pandey R.P."/>
            <person name="Lee C.-M."/>
            <person name="Sim J.-S."/>
            <person name="Jeong J.-T."/>
            <person name="Choi B.-S."/>
            <person name="Jung M."/>
            <person name="Ginzburg D."/>
            <person name="Zhao K."/>
            <person name="Won S.Y."/>
            <person name="Oh T.-J."/>
            <person name="Yu Y."/>
            <person name="Kim N.-H."/>
            <person name="Lee O.R."/>
            <person name="Lee T.-H."/>
            <person name="Bashyal P."/>
            <person name="Kim T.-S."/>
            <person name="Lee W.-H."/>
            <person name="Kawkins C."/>
            <person name="Kim C.-K."/>
            <person name="Kim J.S."/>
            <person name="Ahn B.O."/>
            <person name="Rhee S.Y."/>
            <person name="Sohng J.K."/>
        </authorList>
    </citation>
    <scope>NUCLEOTIDE SEQUENCE</scope>
    <source>
        <tissue evidence="2">Leaf</tissue>
    </source>
</reference>
<proteinExistence type="predicted"/>
<organism evidence="2 3">
    <name type="scientific">Senna tora</name>
    <dbReference type="NCBI Taxonomy" id="362788"/>
    <lineage>
        <taxon>Eukaryota</taxon>
        <taxon>Viridiplantae</taxon>
        <taxon>Streptophyta</taxon>
        <taxon>Embryophyta</taxon>
        <taxon>Tracheophyta</taxon>
        <taxon>Spermatophyta</taxon>
        <taxon>Magnoliopsida</taxon>
        <taxon>eudicotyledons</taxon>
        <taxon>Gunneridae</taxon>
        <taxon>Pentapetalae</taxon>
        <taxon>rosids</taxon>
        <taxon>fabids</taxon>
        <taxon>Fabales</taxon>
        <taxon>Fabaceae</taxon>
        <taxon>Caesalpinioideae</taxon>
        <taxon>Cassia clade</taxon>
        <taxon>Senna</taxon>
    </lineage>
</organism>
<dbReference type="AlphaFoldDB" id="A0A834T9M1"/>
<dbReference type="EMBL" id="JAAIUW010000009">
    <property type="protein sequence ID" value="KAF7816796.1"/>
    <property type="molecule type" value="Genomic_DNA"/>
</dbReference>
<keyword evidence="3" id="KW-1185">Reference proteome</keyword>
<name>A0A834T9M1_9FABA</name>
<accession>A0A834T9M1</accession>
<feature type="region of interest" description="Disordered" evidence="1">
    <location>
        <begin position="1"/>
        <end position="20"/>
    </location>
</feature>
<evidence type="ECO:0000313" key="3">
    <source>
        <dbReference type="Proteomes" id="UP000634136"/>
    </source>
</evidence>
<dbReference type="Proteomes" id="UP000634136">
    <property type="component" value="Unassembled WGS sequence"/>
</dbReference>
<protein>
    <submittedName>
        <fullName evidence="2">Nucleoporin NUP188-like protein</fullName>
    </submittedName>
</protein>
<dbReference type="OrthoDB" id="2130367at2759"/>
<evidence type="ECO:0000313" key="2">
    <source>
        <dbReference type="EMBL" id="KAF7816796.1"/>
    </source>
</evidence>